<reference evidence="7" key="1">
    <citation type="submission" date="2022-07" db="EMBL/GenBank/DDBJ databases">
        <authorList>
            <person name="Trinca V."/>
            <person name="Uliana J.V.C."/>
            <person name="Torres T.T."/>
            <person name="Ward R.J."/>
            <person name="Monesi N."/>
        </authorList>
    </citation>
    <scope>NUCLEOTIDE SEQUENCE</scope>
    <source>
        <strain evidence="7">HSMRA1968</strain>
        <tissue evidence="7">Whole embryos</tissue>
    </source>
</reference>
<keyword evidence="3" id="KW-0677">Repeat</keyword>
<dbReference type="CDD" id="cd04037">
    <property type="entry name" value="C2E_Ferlin"/>
    <property type="match status" value="1"/>
</dbReference>
<feature type="domain" description="C2" evidence="6">
    <location>
        <begin position="229"/>
        <end position="348"/>
    </location>
</feature>
<comment type="subcellular location">
    <subcellularLocation>
        <location evidence="1">Membrane</location>
        <topology evidence="1">Single-pass membrane protein</topology>
    </subcellularLocation>
</comment>
<dbReference type="CDD" id="cd08374">
    <property type="entry name" value="C2F_Ferlin"/>
    <property type="match status" value="1"/>
</dbReference>
<dbReference type="EMBL" id="WJQU01000002">
    <property type="protein sequence ID" value="KAJ6640633.1"/>
    <property type="molecule type" value="Genomic_DNA"/>
</dbReference>
<keyword evidence="2" id="KW-0812">Transmembrane</keyword>
<accession>A0A9Q0S1M1</accession>
<dbReference type="InterPro" id="IPR035892">
    <property type="entry name" value="C2_domain_sf"/>
</dbReference>
<dbReference type="InterPro" id="IPR037721">
    <property type="entry name" value="Ferlin"/>
</dbReference>
<dbReference type="Proteomes" id="UP001151699">
    <property type="component" value="Chromosome B"/>
</dbReference>
<keyword evidence="5" id="KW-0472">Membrane</keyword>
<dbReference type="AlphaFoldDB" id="A0A9Q0S1M1"/>
<name>A0A9Q0S1M1_9DIPT</name>
<evidence type="ECO:0000256" key="4">
    <source>
        <dbReference type="ARBA" id="ARBA00022989"/>
    </source>
</evidence>
<dbReference type="PANTHER" id="PTHR12546:SF60">
    <property type="entry name" value="MISFIRE, ISOFORM F"/>
    <property type="match status" value="1"/>
</dbReference>
<evidence type="ECO:0000313" key="8">
    <source>
        <dbReference type="Proteomes" id="UP001151699"/>
    </source>
</evidence>
<dbReference type="GO" id="GO:0016020">
    <property type="term" value="C:membrane"/>
    <property type="evidence" value="ECO:0007669"/>
    <property type="project" value="UniProtKB-SubCell"/>
</dbReference>
<dbReference type="SUPFAM" id="SSF49562">
    <property type="entry name" value="C2 domain (Calcium/lipid-binding domain, CaLB)"/>
    <property type="match status" value="2"/>
</dbReference>
<keyword evidence="8" id="KW-1185">Reference proteome</keyword>
<sequence>MSFAELNMKSGPSGKKYGDSVNFLDPYRTGYVSLPAETKYWPPIVIKHMDCSTKKETAVGAAMFTNTEKFLEKRVKLSDKRPHIESNDVIKKNGTDTEPFLMKRSASQIIKLLNFRRKKNSKCRTFVAKNDKQHVLENKFTWWTKFYNSLNHENKGGIEKHRLRIFDCELEKLAEYSNLTDWAEPMTLMKGTNSKKSSGPKDVAYGMLKCNIRVMSTNEGDNNEAMVDMRSNRQIEVTSLITETRISVRIYVVQGINLRSKDVSSNSDSYLRIEFGTNKIVDRAHYVANQTNPIFGKRFQVEGVLPRDTQLKISVYDYDEFRLNDDLIGSTVIDVEDRFRSKHRAYCGIAEEYSSFGYNIWRDPYRPSQILKQLCHKYDLEDPTYIGNKIKLAGICFDDTISLNSNESKQERLCLSVLKNLDRIPEIGFKLIPEHVETRSLYRKDRPGVEQGKLQLWIEIFEPEHIPEPIDLTPIPPRAYELRVIVWNTSDVILDEKNLFGKYMSDIYVKGWLTDVDEAQYTDTHYRSLTGEGNFNWRMIFSLLYSDAEDVMVVRKKKGFYDKFDTELKLPTNLQIQIWDNDAISSDEFLGMLSINISNIPVPVKTSANCDLMKQTKEFINLFEVEKVRGWFPAKGIMKNGKMGQTGKIELEMEVLLTEIAAANPVGKGREDPNALPPPK</sequence>
<evidence type="ECO:0000259" key="6">
    <source>
        <dbReference type="PROSITE" id="PS50004"/>
    </source>
</evidence>
<dbReference type="Pfam" id="PF00168">
    <property type="entry name" value="C2"/>
    <property type="match status" value="2"/>
</dbReference>
<dbReference type="PROSITE" id="PS50004">
    <property type="entry name" value="C2"/>
    <property type="match status" value="2"/>
</dbReference>
<dbReference type="OrthoDB" id="10059618at2759"/>
<evidence type="ECO:0000256" key="2">
    <source>
        <dbReference type="ARBA" id="ARBA00022692"/>
    </source>
</evidence>
<keyword evidence="4" id="KW-1133">Transmembrane helix</keyword>
<dbReference type="InterPro" id="IPR037724">
    <property type="entry name" value="C2E_Ferlin"/>
</dbReference>
<dbReference type="Pfam" id="PF22901">
    <property type="entry name" value="dsrm_Ferlin"/>
    <property type="match status" value="1"/>
</dbReference>
<evidence type="ECO:0000256" key="5">
    <source>
        <dbReference type="ARBA" id="ARBA00023136"/>
    </source>
</evidence>
<dbReference type="InterPro" id="IPR055072">
    <property type="entry name" value="Ferlin_DSRM"/>
</dbReference>
<gene>
    <name evidence="7" type="primary">FER1L6</name>
    <name evidence="7" type="ORF">Bhyg_05564</name>
</gene>
<feature type="domain" description="C2" evidence="6">
    <location>
        <begin position="462"/>
        <end position="611"/>
    </location>
</feature>
<organism evidence="7 8">
    <name type="scientific">Pseudolycoriella hygida</name>
    <dbReference type="NCBI Taxonomy" id="35572"/>
    <lineage>
        <taxon>Eukaryota</taxon>
        <taxon>Metazoa</taxon>
        <taxon>Ecdysozoa</taxon>
        <taxon>Arthropoda</taxon>
        <taxon>Hexapoda</taxon>
        <taxon>Insecta</taxon>
        <taxon>Pterygota</taxon>
        <taxon>Neoptera</taxon>
        <taxon>Endopterygota</taxon>
        <taxon>Diptera</taxon>
        <taxon>Nematocera</taxon>
        <taxon>Sciaroidea</taxon>
        <taxon>Sciaridae</taxon>
        <taxon>Pseudolycoriella</taxon>
    </lineage>
</organism>
<dbReference type="SMART" id="SM00239">
    <property type="entry name" value="C2"/>
    <property type="match status" value="2"/>
</dbReference>
<dbReference type="InterPro" id="IPR000008">
    <property type="entry name" value="C2_dom"/>
</dbReference>
<evidence type="ECO:0000256" key="1">
    <source>
        <dbReference type="ARBA" id="ARBA00004167"/>
    </source>
</evidence>
<comment type="caution">
    <text evidence="7">The sequence shown here is derived from an EMBL/GenBank/DDBJ whole genome shotgun (WGS) entry which is preliminary data.</text>
</comment>
<dbReference type="Gene3D" id="2.60.40.150">
    <property type="entry name" value="C2 domain"/>
    <property type="match status" value="2"/>
</dbReference>
<dbReference type="PANTHER" id="PTHR12546">
    <property type="entry name" value="FER-1-LIKE"/>
    <property type="match status" value="1"/>
</dbReference>
<dbReference type="GO" id="GO:0007009">
    <property type="term" value="P:plasma membrane organization"/>
    <property type="evidence" value="ECO:0007669"/>
    <property type="project" value="TreeGrafter"/>
</dbReference>
<evidence type="ECO:0000256" key="3">
    <source>
        <dbReference type="ARBA" id="ARBA00022737"/>
    </source>
</evidence>
<dbReference type="InterPro" id="IPR037725">
    <property type="entry name" value="C2F_Ferlin"/>
</dbReference>
<proteinExistence type="predicted"/>
<protein>
    <submittedName>
        <fullName evidence="7">Fer-1-like protein 6</fullName>
    </submittedName>
</protein>
<evidence type="ECO:0000313" key="7">
    <source>
        <dbReference type="EMBL" id="KAJ6640633.1"/>
    </source>
</evidence>